<comment type="caution">
    <text evidence="1">The sequence shown here is derived from an EMBL/GenBank/DDBJ whole genome shotgun (WGS) entry which is preliminary data.</text>
</comment>
<name>A0A8J6NUE4_9BACT</name>
<dbReference type="EMBL" id="JACNIG010000304">
    <property type="protein sequence ID" value="MBC8433484.1"/>
    <property type="molecule type" value="Genomic_DNA"/>
</dbReference>
<accession>A0A8J6NUE4</accession>
<dbReference type="Proteomes" id="UP000605201">
    <property type="component" value="Unassembled WGS sequence"/>
</dbReference>
<proteinExistence type="predicted"/>
<sequence length="99" mass="11593">MNCIFCQSEINDDDILKDGIDARVAGEKTFPLEYNCPECIHVWVTESCAGRFPLDPFFQDPERRITLSRCIRKLCEQNHDNRLQGPLSLQKLSYLWMKK</sequence>
<protein>
    <submittedName>
        <fullName evidence="1">Uncharacterized protein</fullName>
    </submittedName>
</protein>
<organism evidence="1 2">
    <name type="scientific">Candidatus Desulfatibia vada</name>
    <dbReference type="NCBI Taxonomy" id="2841696"/>
    <lineage>
        <taxon>Bacteria</taxon>
        <taxon>Pseudomonadati</taxon>
        <taxon>Thermodesulfobacteriota</taxon>
        <taxon>Desulfobacteria</taxon>
        <taxon>Desulfobacterales</taxon>
        <taxon>Desulfobacterales incertae sedis</taxon>
        <taxon>Candidatus Desulfatibia</taxon>
    </lineage>
</organism>
<evidence type="ECO:0000313" key="1">
    <source>
        <dbReference type="EMBL" id="MBC8433484.1"/>
    </source>
</evidence>
<dbReference type="AlphaFoldDB" id="A0A8J6NUE4"/>
<gene>
    <name evidence="1" type="ORF">H8D96_16365</name>
</gene>
<reference evidence="1 2" key="1">
    <citation type="submission" date="2020-08" db="EMBL/GenBank/DDBJ databases">
        <title>Bridging the membrane lipid divide: bacteria of the FCB group superphylum have the potential to synthesize archaeal ether lipids.</title>
        <authorList>
            <person name="Villanueva L."/>
            <person name="Von Meijenfeldt F.A.B."/>
            <person name="Westbye A.B."/>
            <person name="Yadav S."/>
            <person name="Hopmans E.C."/>
            <person name="Dutilh B.E."/>
            <person name="Sinninghe Damste J.S."/>
        </authorList>
    </citation>
    <scope>NUCLEOTIDE SEQUENCE [LARGE SCALE GENOMIC DNA]</scope>
    <source>
        <strain evidence="1">NIOZ-UU17</strain>
    </source>
</reference>
<evidence type="ECO:0000313" key="2">
    <source>
        <dbReference type="Proteomes" id="UP000605201"/>
    </source>
</evidence>